<reference evidence="1 2" key="1">
    <citation type="submission" date="2024-03" db="EMBL/GenBank/DDBJ databases">
        <title>Novel Streptomyces species of biotechnological and ecological value are a feature of Machair soil.</title>
        <authorList>
            <person name="Prole J.R."/>
            <person name="Goodfellow M."/>
            <person name="Allenby N."/>
            <person name="Ward A.C."/>
        </authorList>
    </citation>
    <scope>NUCLEOTIDE SEQUENCE [LARGE SCALE GENOMIC DNA]</scope>
    <source>
        <strain evidence="1 2">MS1.AVA.1</strain>
    </source>
</reference>
<comment type="caution">
    <text evidence="1">The sequence shown here is derived from an EMBL/GenBank/DDBJ whole genome shotgun (WGS) entry which is preliminary data.</text>
</comment>
<accession>A0ABU8US31</accession>
<name>A0ABU8US31_9ACTN</name>
<evidence type="ECO:0000313" key="1">
    <source>
        <dbReference type="EMBL" id="MEJ8671699.1"/>
    </source>
</evidence>
<proteinExistence type="predicted"/>
<gene>
    <name evidence="1" type="ORF">WKI71_35200</name>
</gene>
<organism evidence="1 2">
    <name type="scientific">Streptomyces machairae</name>
    <dbReference type="NCBI Taxonomy" id="3134109"/>
    <lineage>
        <taxon>Bacteria</taxon>
        <taxon>Bacillati</taxon>
        <taxon>Actinomycetota</taxon>
        <taxon>Actinomycetes</taxon>
        <taxon>Kitasatosporales</taxon>
        <taxon>Streptomycetaceae</taxon>
        <taxon>Streptomyces</taxon>
    </lineage>
</organism>
<evidence type="ECO:0000313" key="2">
    <source>
        <dbReference type="Proteomes" id="UP001376459"/>
    </source>
</evidence>
<dbReference type="EMBL" id="JBBKAK010000001">
    <property type="protein sequence ID" value="MEJ8671699.1"/>
    <property type="molecule type" value="Genomic_DNA"/>
</dbReference>
<sequence length="122" mass="13559">MTRESQLRVVEKKEATDTAVRDALTAVFPHMHGGRSRNRRGGRRLTELLEAARGAAADAGEWQVVRLLQDSLDYAEAGTCATTSRSVTGHSRTARAMRRTGTSWRARCGRRTSGWWARARSC</sequence>
<dbReference type="Proteomes" id="UP001376459">
    <property type="component" value="Unassembled WGS sequence"/>
</dbReference>
<keyword evidence="2" id="KW-1185">Reference proteome</keyword>
<protein>
    <submittedName>
        <fullName evidence="1">Uncharacterized protein</fullName>
    </submittedName>
</protein>